<feature type="transmembrane region" description="Helical" evidence="1">
    <location>
        <begin position="41"/>
        <end position="60"/>
    </location>
</feature>
<evidence type="ECO:0000313" key="2">
    <source>
        <dbReference type="EMBL" id="TSD13895.1"/>
    </source>
</evidence>
<keyword evidence="3" id="KW-1185">Reference proteome</keyword>
<proteinExistence type="predicted"/>
<dbReference type="InParanoid" id="A0A554N965"/>
<evidence type="ECO:0000313" key="3">
    <source>
        <dbReference type="Proteomes" id="UP000319894"/>
    </source>
</evidence>
<evidence type="ECO:0000256" key="1">
    <source>
        <dbReference type="SAM" id="Phobius"/>
    </source>
</evidence>
<organism evidence="2 3">
    <name type="scientific">Haloglomus irregulare</name>
    <dbReference type="NCBI Taxonomy" id="2234134"/>
    <lineage>
        <taxon>Archaea</taxon>
        <taxon>Methanobacteriati</taxon>
        <taxon>Methanobacteriota</taxon>
        <taxon>Stenosarchaea group</taxon>
        <taxon>Halobacteria</taxon>
        <taxon>Halobacteriales</taxon>
        <taxon>Natronomonadaceae</taxon>
        <taxon>Haloglomus</taxon>
    </lineage>
</organism>
<accession>A0A554N965</accession>
<keyword evidence="1" id="KW-0812">Transmembrane</keyword>
<dbReference type="AlphaFoldDB" id="A0A554N965"/>
<sequence>MVDALQQRLDRFDRRQRYILVLLGYPYLAAGTWLALNDPVIAATAPAICIVVVAYLVTLLRARSDGTDEATDGPGTVGE</sequence>
<dbReference type="Proteomes" id="UP000319894">
    <property type="component" value="Unassembled WGS sequence"/>
</dbReference>
<feature type="transmembrane region" description="Helical" evidence="1">
    <location>
        <begin position="18"/>
        <end position="35"/>
    </location>
</feature>
<keyword evidence="1" id="KW-0472">Membrane</keyword>
<gene>
    <name evidence="2" type="ORF">DP107_09600</name>
</gene>
<reference evidence="2 3" key="1">
    <citation type="submission" date="2018-06" db="EMBL/GenBank/DDBJ databases">
        <title>Natronomonas sp. F16-60 a new haloarchaeon isolated from a solar saltern of Isla Cristina, Huelva, Spain.</title>
        <authorList>
            <person name="Duran-Viseras A."/>
            <person name="Sanchez-Porro C."/>
            <person name="Ventosa A."/>
        </authorList>
    </citation>
    <scope>NUCLEOTIDE SEQUENCE [LARGE SCALE GENOMIC DNA]</scope>
    <source>
        <strain evidence="2 3">F16-60</strain>
    </source>
</reference>
<keyword evidence="1" id="KW-1133">Transmembrane helix</keyword>
<dbReference type="RefSeq" id="WP_144261945.1">
    <property type="nucleotide sequence ID" value="NZ_QMDX01000005.1"/>
</dbReference>
<name>A0A554N965_9EURY</name>
<comment type="caution">
    <text evidence="2">The sequence shown here is derived from an EMBL/GenBank/DDBJ whole genome shotgun (WGS) entry which is preliminary data.</text>
</comment>
<protein>
    <submittedName>
        <fullName evidence="2">Uncharacterized protein</fullName>
    </submittedName>
</protein>
<dbReference type="EMBL" id="QMDX01000005">
    <property type="protein sequence ID" value="TSD13895.1"/>
    <property type="molecule type" value="Genomic_DNA"/>
</dbReference>